<dbReference type="PANTHER" id="PTHR13923">
    <property type="entry name" value="SEC31-RELATED PROTEIN"/>
    <property type="match status" value="1"/>
</dbReference>
<evidence type="ECO:0000313" key="4">
    <source>
        <dbReference type="EMBL" id="GMI37690.1"/>
    </source>
</evidence>
<keyword evidence="5" id="KW-1185">Reference proteome</keyword>
<dbReference type="PANTHER" id="PTHR13923:SF11">
    <property type="entry name" value="SECRETORY 31, ISOFORM D"/>
    <property type="match status" value="1"/>
</dbReference>
<protein>
    <submittedName>
        <fullName evidence="4">Uncharacterized protein</fullName>
    </submittedName>
</protein>
<evidence type="ECO:0000256" key="1">
    <source>
        <dbReference type="ARBA" id="ARBA00022448"/>
    </source>
</evidence>
<evidence type="ECO:0000256" key="3">
    <source>
        <dbReference type="ARBA" id="ARBA00022737"/>
    </source>
</evidence>
<comment type="caution">
    <text evidence="4">The sequence shown here is derived from an EMBL/GenBank/DDBJ whole genome shotgun (WGS) entry which is preliminary data.</text>
</comment>
<reference evidence="4 5" key="1">
    <citation type="journal article" date="2023" name="Commun. Biol.">
        <title>Genome analysis of Parmales, the sister group of diatoms, reveals the evolutionary specialization of diatoms from phago-mixotrophs to photoautotrophs.</title>
        <authorList>
            <person name="Ban H."/>
            <person name="Sato S."/>
            <person name="Yoshikawa S."/>
            <person name="Yamada K."/>
            <person name="Nakamura Y."/>
            <person name="Ichinomiya M."/>
            <person name="Sato N."/>
            <person name="Blanc-Mathieu R."/>
            <person name="Endo H."/>
            <person name="Kuwata A."/>
            <person name="Ogata H."/>
        </authorList>
    </citation>
    <scope>NUCLEOTIDE SEQUENCE [LARGE SCALE GENOMIC DNA]</scope>
</reference>
<keyword evidence="1" id="KW-0813">Transport</keyword>
<dbReference type="Gene3D" id="1.25.40.1030">
    <property type="match status" value="1"/>
</dbReference>
<accession>A0ABQ6N145</accession>
<organism evidence="4 5">
    <name type="scientific">Tetraparma gracilis</name>
    <dbReference type="NCBI Taxonomy" id="2962635"/>
    <lineage>
        <taxon>Eukaryota</taxon>
        <taxon>Sar</taxon>
        <taxon>Stramenopiles</taxon>
        <taxon>Ochrophyta</taxon>
        <taxon>Bolidophyceae</taxon>
        <taxon>Parmales</taxon>
        <taxon>Triparmaceae</taxon>
        <taxon>Tetraparma</taxon>
    </lineage>
</organism>
<dbReference type="EMBL" id="BRYB01000784">
    <property type="protein sequence ID" value="GMI37690.1"/>
    <property type="molecule type" value="Genomic_DNA"/>
</dbReference>
<evidence type="ECO:0000313" key="5">
    <source>
        <dbReference type="Proteomes" id="UP001165060"/>
    </source>
</evidence>
<gene>
    <name evidence="4" type="ORF">TeGR_g12838</name>
</gene>
<evidence type="ECO:0000256" key="2">
    <source>
        <dbReference type="ARBA" id="ARBA00022574"/>
    </source>
</evidence>
<proteinExistence type="predicted"/>
<dbReference type="InterPro" id="IPR040251">
    <property type="entry name" value="SEC31-like"/>
</dbReference>
<feature type="non-terminal residue" evidence="4">
    <location>
        <position position="1"/>
    </location>
</feature>
<sequence length="162" mass="16732">PPPPPAQVSVKSVVESPALVAASNEFEAALAAADSETLCNQKASSFPPGSHMSKIWGFMRITFQANAREELVKYLGFDAAAIEQAALSFADADGGDLPDMSALSVSPPAPMSAAASAAVSRALLVGNFEAAVECCFRTGQLADALILSSCGGAELWQKTQEK</sequence>
<name>A0ABQ6N145_9STRA</name>
<dbReference type="Proteomes" id="UP001165060">
    <property type="component" value="Unassembled WGS sequence"/>
</dbReference>
<keyword evidence="3" id="KW-0677">Repeat</keyword>
<keyword evidence="2" id="KW-0853">WD repeat</keyword>